<dbReference type="InterPro" id="IPR000008">
    <property type="entry name" value="C2_dom"/>
</dbReference>
<feature type="domain" description="C2" evidence="3">
    <location>
        <begin position="180"/>
        <end position="354"/>
    </location>
</feature>
<sequence>MFLPCLTAYTCLRGNAPYTKKEKNIMTHPSTIKTRNYRWAIFLLPSSLKSRHWPMAMAMATYLHLNHTFYHRFTPTSHQNRNLNFYWRFPSSLSGKARFLTLKKKYYRGTGHGVFSSSIIKANNTNNTEIDEVSVQEEKENEMERPPFDINLAVVLAGFAFEAYTSVPENVGKREVDAADCKTVYLSESLVREIYDGQLFIKLKKGFDLPAMDPWGTSDPYVVMELDGQVVKSKVKWGCTLSFGEGTQRNVISGGTMFAIMACLSNGHCLYGICEDGCLMETKKPTWNEDYTVNIKLPPTKNLQLMFSNGFHHSPEGLQVAAWDANLVTPHKRMGNTSVSLESLCDGNLHEVVVELEGMGGGGKLQLESLVMLPSTIASMFDGNFPVKGQCKEVFEYAKLPNPKDYGGNEKLISVKVVASLKKALWIMSNIFKLGRKGLERLGINNLMFVNLDALGRIVPHSFEGILNFLSVHLLVDMDIWIIASSKVKYKTFDEIDGEKRSWRLPFVSDFLRKNGFESALKMVVGSETMPARQFVEYAFGQLKSFNAPIVWTDQVSNSKNLGEANSNQMVVLDMPLPSETENATEVPVVDTNRDGDSNLVLSQADNDLLSNWGATEAGEATQSDKQFWKSFADVISQTVAQKLGFSVSLELKWDEFDLLSRIGLQSQKIAEAGYVESGLATPEGQKVDSDKASAPLTISKIQSSLPEIKKVTQDLLRQTDSVLGAWMVLTTAVSKLNKEENVSGKSSSDSEKLISSSNGTALEDKKSEEMKVLFSTAESAMEAWAMLATSLGHSSFIKSEFEKICFLDNASTDTQVAIWRDNARKRLVVAFRGTEQVRWKDLRTDLMVVPTGLNPERIGGDFKQEVQVHSGFISAYDSVRIRIISIIKLLISYTDNGAEPPFKWHVYVTGHSLGGALATLLALELSSSQLVKRGAISVTMYNFGSPRVGNKKFAEAYNQVTLMRIALLLLEIPSLPFRFPAFKVGKNDALLALAFISFGSHGLKVKDSWRVVNHRDIVPTVPRLMGYCHVAQPVYLATGELEDALVNLELLKDGYQGDFIGESTPDVVVSEFMKGEMELIEKILQTEINIFRSIRDGSGLMQHMEDFYYITLLENVRSKYQPLERVESSERDSISTSPAKEAGTSER</sequence>
<dbReference type="Pfam" id="PF01764">
    <property type="entry name" value="Lipase_3"/>
    <property type="match status" value="1"/>
</dbReference>
<dbReference type="SMART" id="SM00239">
    <property type="entry name" value="C2"/>
    <property type="match status" value="1"/>
</dbReference>
<dbReference type="CDD" id="cd00030">
    <property type="entry name" value="C2"/>
    <property type="match status" value="1"/>
</dbReference>
<keyword evidence="1" id="KW-0378">Hydrolase</keyword>
<dbReference type="SUPFAM" id="SSF49562">
    <property type="entry name" value="C2 domain (Calcium/lipid-binding domain, CaLB)"/>
    <property type="match status" value="1"/>
</dbReference>
<gene>
    <name evidence="4" type="ORF">DKX38_015257</name>
</gene>
<dbReference type="GO" id="GO:0016787">
    <property type="term" value="F:hydrolase activity"/>
    <property type="evidence" value="ECO:0007669"/>
    <property type="project" value="UniProtKB-KW"/>
</dbReference>
<dbReference type="InterPro" id="IPR029058">
    <property type="entry name" value="AB_hydrolase_fold"/>
</dbReference>
<dbReference type="InterPro" id="IPR002921">
    <property type="entry name" value="Fungal_lipase-type"/>
</dbReference>
<feature type="region of interest" description="Disordered" evidence="2">
    <location>
        <begin position="741"/>
        <end position="761"/>
    </location>
</feature>
<comment type="caution">
    <text evidence="4">The sequence shown here is derived from an EMBL/GenBank/DDBJ whole genome shotgun (WGS) entry which is preliminary data.</text>
</comment>
<evidence type="ECO:0000313" key="5">
    <source>
        <dbReference type="Proteomes" id="UP000326939"/>
    </source>
</evidence>
<feature type="compositionally biased region" description="Basic and acidic residues" evidence="2">
    <location>
        <begin position="741"/>
        <end position="753"/>
    </location>
</feature>
<feature type="compositionally biased region" description="Basic and acidic residues" evidence="2">
    <location>
        <begin position="1125"/>
        <end position="1134"/>
    </location>
</feature>
<organism evidence="4 5">
    <name type="scientific">Salix brachista</name>
    <dbReference type="NCBI Taxonomy" id="2182728"/>
    <lineage>
        <taxon>Eukaryota</taxon>
        <taxon>Viridiplantae</taxon>
        <taxon>Streptophyta</taxon>
        <taxon>Embryophyta</taxon>
        <taxon>Tracheophyta</taxon>
        <taxon>Spermatophyta</taxon>
        <taxon>Magnoliopsida</taxon>
        <taxon>eudicotyledons</taxon>
        <taxon>Gunneridae</taxon>
        <taxon>Pentapetalae</taxon>
        <taxon>rosids</taxon>
        <taxon>fabids</taxon>
        <taxon>Malpighiales</taxon>
        <taxon>Salicaceae</taxon>
        <taxon>Saliceae</taxon>
        <taxon>Salix</taxon>
    </lineage>
</organism>
<feature type="region of interest" description="Disordered" evidence="2">
    <location>
        <begin position="1125"/>
        <end position="1148"/>
    </location>
</feature>
<dbReference type="SUPFAM" id="SSF53474">
    <property type="entry name" value="alpha/beta-Hydrolases"/>
    <property type="match status" value="1"/>
</dbReference>
<dbReference type="GO" id="GO:0006629">
    <property type="term" value="P:lipid metabolic process"/>
    <property type="evidence" value="ECO:0007669"/>
    <property type="project" value="InterPro"/>
</dbReference>
<proteinExistence type="predicted"/>
<dbReference type="PANTHER" id="PTHR47759">
    <property type="entry name" value="OS04G0509100 PROTEIN"/>
    <property type="match status" value="1"/>
</dbReference>
<dbReference type="Proteomes" id="UP000326939">
    <property type="component" value="Chromosome 10"/>
</dbReference>
<evidence type="ECO:0000256" key="1">
    <source>
        <dbReference type="ARBA" id="ARBA00022801"/>
    </source>
</evidence>
<dbReference type="Gene3D" id="2.60.40.150">
    <property type="entry name" value="C2 domain"/>
    <property type="match status" value="2"/>
</dbReference>
<name>A0A5N5L4P8_9ROSI</name>
<accession>A0A5N5L4P8</accession>
<evidence type="ECO:0000256" key="2">
    <source>
        <dbReference type="SAM" id="MobiDB-lite"/>
    </source>
</evidence>
<dbReference type="EMBL" id="VDCV01000010">
    <property type="protein sequence ID" value="KAB5537724.1"/>
    <property type="molecule type" value="Genomic_DNA"/>
</dbReference>
<protein>
    <recommendedName>
        <fullName evidence="3">C2 domain-containing protein</fullName>
    </recommendedName>
</protein>
<evidence type="ECO:0000313" key="4">
    <source>
        <dbReference type="EMBL" id="KAB5537724.1"/>
    </source>
</evidence>
<dbReference type="CDD" id="cd00519">
    <property type="entry name" value="Lipase_3"/>
    <property type="match status" value="1"/>
</dbReference>
<dbReference type="InterPro" id="IPR035892">
    <property type="entry name" value="C2_domain_sf"/>
</dbReference>
<evidence type="ECO:0000259" key="3">
    <source>
        <dbReference type="PROSITE" id="PS50004"/>
    </source>
</evidence>
<dbReference type="PANTHER" id="PTHR47759:SF2">
    <property type="entry name" value="TRIGLYCERIDE LIPASE"/>
    <property type="match status" value="1"/>
</dbReference>
<reference evidence="5" key="1">
    <citation type="journal article" date="2019" name="Gigascience">
        <title>De novo genome assembly of the endangered Acer yangbiense, a plant species with extremely small populations endemic to Yunnan Province, China.</title>
        <authorList>
            <person name="Yang J."/>
            <person name="Wariss H.M."/>
            <person name="Tao L."/>
            <person name="Zhang R."/>
            <person name="Yun Q."/>
            <person name="Hollingsworth P."/>
            <person name="Dao Z."/>
            <person name="Luo G."/>
            <person name="Guo H."/>
            <person name="Ma Y."/>
            <person name="Sun W."/>
        </authorList>
    </citation>
    <scope>NUCLEOTIDE SEQUENCE [LARGE SCALE GENOMIC DNA]</scope>
    <source>
        <strain evidence="5">cv. br00</strain>
    </source>
</reference>
<dbReference type="Gene3D" id="3.40.50.1820">
    <property type="entry name" value="alpha/beta hydrolase"/>
    <property type="match status" value="1"/>
</dbReference>
<keyword evidence="5" id="KW-1185">Reference proteome</keyword>
<dbReference type="Pfam" id="PF00168">
    <property type="entry name" value="C2"/>
    <property type="match status" value="1"/>
</dbReference>
<dbReference type="PROSITE" id="PS50004">
    <property type="entry name" value="C2"/>
    <property type="match status" value="1"/>
</dbReference>
<dbReference type="AlphaFoldDB" id="A0A5N5L4P8"/>